<sequence length="392" mass="43580">MKESQITITTPPIFRCPISLDLFQDPVTLCTGQTYDRSSIEKWLSLGNLTCPVTMQKLHDLSIIPNHTLRHLIHQWLLQIHQFDPFSASLSSLKHTLQSNESTLHNKLQALEEINALSDEYCFFNKSCFLQLGFLPLLLEQVLDSQNPISFTELALSCVVKLLPLGFLHPLDILKEESRFQKFLLLFEKGTISIKTSLCHVIDSSSSSSSSSEEVCSKLGSSQKLVNEILLLLHHQNCEASAIKAISALCSCESNMENLVRAGAIEEIIMKISGSERRKDENLGVLGMSIVEKLVGLNSGKEGLVKSPRSIKGLVKMVFSFKACDNSSEECSEIAVGLLLRMCEEEEDENGREEAIDGGIVTQLLLLLQSQCSNTTKAKARKLLKLITSKWV</sequence>
<comment type="pathway">
    <text evidence="2 5">Protein modification; protein ubiquitination.</text>
</comment>
<gene>
    <name evidence="7" type="ORF">G2W53_008599</name>
</gene>
<dbReference type="InterPro" id="IPR011989">
    <property type="entry name" value="ARM-like"/>
</dbReference>
<keyword evidence="4 5" id="KW-0833">Ubl conjugation pathway</keyword>
<feature type="domain" description="U-box" evidence="6">
    <location>
        <begin position="9"/>
        <end position="83"/>
    </location>
</feature>
<dbReference type="AlphaFoldDB" id="A0A834X930"/>
<dbReference type="InterPro" id="IPR003613">
    <property type="entry name" value="Ubox_domain"/>
</dbReference>
<dbReference type="EC" id="2.3.2.27" evidence="5"/>
<evidence type="ECO:0000256" key="3">
    <source>
        <dbReference type="ARBA" id="ARBA00022679"/>
    </source>
</evidence>
<organism evidence="7 8">
    <name type="scientific">Senna tora</name>
    <dbReference type="NCBI Taxonomy" id="362788"/>
    <lineage>
        <taxon>Eukaryota</taxon>
        <taxon>Viridiplantae</taxon>
        <taxon>Streptophyta</taxon>
        <taxon>Embryophyta</taxon>
        <taxon>Tracheophyta</taxon>
        <taxon>Spermatophyta</taxon>
        <taxon>Magnoliopsida</taxon>
        <taxon>eudicotyledons</taxon>
        <taxon>Gunneridae</taxon>
        <taxon>Pentapetalae</taxon>
        <taxon>rosids</taxon>
        <taxon>fabids</taxon>
        <taxon>Fabales</taxon>
        <taxon>Fabaceae</taxon>
        <taxon>Caesalpinioideae</taxon>
        <taxon>Cassia clade</taxon>
        <taxon>Senna</taxon>
    </lineage>
</organism>
<evidence type="ECO:0000259" key="6">
    <source>
        <dbReference type="PROSITE" id="PS51698"/>
    </source>
</evidence>
<accession>A0A834X930</accession>
<dbReference type="GO" id="GO:0016567">
    <property type="term" value="P:protein ubiquitination"/>
    <property type="evidence" value="ECO:0007669"/>
    <property type="project" value="UniProtKB-UniRule"/>
</dbReference>
<dbReference type="SUPFAM" id="SSF57850">
    <property type="entry name" value="RING/U-box"/>
    <property type="match status" value="1"/>
</dbReference>
<dbReference type="InterPro" id="IPR013083">
    <property type="entry name" value="Znf_RING/FYVE/PHD"/>
</dbReference>
<dbReference type="GO" id="GO:0061630">
    <property type="term" value="F:ubiquitin protein ligase activity"/>
    <property type="evidence" value="ECO:0007669"/>
    <property type="project" value="UniProtKB-UniRule"/>
</dbReference>
<evidence type="ECO:0000256" key="2">
    <source>
        <dbReference type="ARBA" id="ARBA00004906"/>
    </source>
</evidence>
<proteinExistence type="predicted"/>
<dbReference type="InterPro" id="IPR016024">
    <property type="entry name" value="ARM-type_fold"/>
</dbReference>
<dbReference type="SUPFAM" id="SSF48371">
    <property type="entry name" value="ARM repeat"/>
    <property type="match status" value="1"/>
</dbReference>
<dbReference type="Pfam" id="PF04564">
    <property type="entry name" value="U-box"/>
    <property type="match status" value="1"/>
</dbReference>
<dbReference type="InterPro" id="IPR045185">
    <property type="entry name" value="PUB22/23/24-like"/>
</dbReference>
<comment type="function">
    <text evidence="5">Functions as an E3 ubiquitin ligase.</text>
</comment>
<keyword evidence="3 5" id="KW-0808">Transferase</keyword>
<dbReference type="Proteomes" id="UP000634136">
    <property type="component" value="Unassembled WGS sequence"/>
</dbReference>
<evidence type="ECO:0000256" key="1">
    <source>
        <dbReference type="ARBA" id="ARBA00000900"/>
    </source>
</evidence>
<dbReference type="PROSITE" id="PS51698">
    <property type="entry name" value="U_BOX"/>
    <property type="match status" value="1"/>
</dbReference>
<comment type="catalytic activity">
    <reaction evidence="1 5">
        <text>S-ubiquitinyl-[E2 ubiquitin-conjugating enzyme]-L-cysteine + [acceptor protein]-L-lysine = [E2 ubiquitin-conjugating enzyme]-L-cysteine + N(6)-ubiquitinyl-[acceptor protein]-L-lysine.</text>
        <dbReference type="EC" id="2.3.2.27"/>
    </reaction>
</comment>
<protein>
    <recommendedName>
        <fullName evidence="5 6">U-box domain-containing protein</fullName>
        <ecNumber evidence="5">2.3.2.27</ecNumber>
    </recommendedName>
    <alternativeName>
        <fullName evidence="5">RING-type E3 ubiquitin transferase PUB</fullName>
    </alternativeName>
</protein>
<dbReference type="Gene3D" id="3.30.40.10">
    <property type="entry name" value="Zinc/RING finger domain, C3HC4 (zinc finger)"/>
    <property type="match status" value="1"/>
</dbReference>
<comment type="caution">
    <text evidence="7">The sequence shown here is derived from an EMBL/GenBank/DDBJ whole genome shotgun (WGS) entry which is preliminary data.</text>
</comment>
<name>A0A834X930_9FABA</name>
<dbReference type="InterPro" id="IPR058678">
    <property type="entry name" value="ARM_PUB"/>
</dbReference>
<keyword evidence="8" id="KW-1185">Reference proteome</keyword>
<dbReference type="EMBL" id="JAAIUW010000003">
    <property type="protein sequence ID" value="KAF7840117.1"/>
    <property type="molecule type" value="Genomic_DNA"/>
</dbReference>
<evidence type="ECO:0000256" key="4">
    <source>
        <dbReference type="ARBA" id="ARBA00022786"/>
    </source>
</evidence>
<dbReference type="OrthoDB" id="10064100at2759"/>
<dbReference type="CDD" id="cd16664">
    <property type="entry name" value="RING-Ubox_PUB"/>
    <property type="match status" value="1"/>
</dbReference>
<reference evidence="7" key="1">
    <citation type="submission" date="2020-09" db="EMBL/GenBank/DDBJ databases">
        <title>Genome-Enabled Discovery of Anthraquinone Biosynthesis in Senna tora.</title>
        <authorList>
            <person name="Kang S.-H."/>
            <person name="Pandey R.P."/>
            <person name="Lee C.-M."/>
            <person name="Sim J.-S."/>
            <person name="Jeong J.-T."/>
            <person name="Choi B.-S."/>
            <person name="Jung M."/>
            <person name="Ginzburg D."/>
            <person name="Zhao K."/>
            <person name="Won S.Y."/>
            <person name="Oh T.-J."/>
            <person name="Yu Y."/>
            <person name="Kim N.-H."/>
            <person name="Lee O.R."/>
            <person name="Lee T.-H."/>
            <person name="Bashyal P."/>
            <person name="Kim T.-S."/>
            <person name="Lee W.-H."/>
            <person name="Kawkins C."/>
            <person name="Kim C.-K."/>
            <person name="Kim J.S."/>
            <person name="Ahn B.O."/>
            <person name="Rhee S.Y."/>
            <person name="Sohng J.K."/>
        </authorList>
    </citation>
    <scope>NUCLEOTIDE SEQUENCE</scope>
    <source>
        <tissue evidence="7">Leaf</tissue>
    </source>
</reference>
<dbReference type="Pfam" id="PF25598">
    <property type="entry name" value="ARM_PUB"/>
    <property type="match status" value="1"/>
</dbReference>
<dbReference type="Gene3D" id="1.25.10.10">
    <property type="entry name" value="Leucine-rich Repeat Variant"/>
    <property type="match status" value="1"/>
</dbReference>
<dbReference type="PANTHER" id="PTHR22849:SF103">
    <property type="entry name" value="U-BOX DOMAIN-CONTAINING PROTEIN"/>
    <property type="match status" value="1"/>
</dbReference>
<dbReference type="FunFam" id="3.30.40.10:FF:000442">
    <property type="entry name" value="RING-type E3 ubiquitin transferase"/>
    <property type="match status" value="1"/>
</dbReference>
<evidence type="ECO:0000256" key="5">
    <source>
        <dbReference type="RuleBase" id="RU369093"/>
    </source>
</evidence>
<dbReference type="PANTHER" id="PTHR22849">
    <property type="entry name" value="WDSAM1 PROTEIN"/>
    <property type="match status" value="1"/>
</dbReference>
<evidence type="ECO:0000313" key="8">
    <source>
        <dbReference type="Proteomes" id="UP000634136"/>
    </source>
</evidence>
<dbReference type="InterPro" id="IPR045210">
    <property type="entry name" value="RING-Ubox_PUB"/>
</dbReference>
<dbReference type="UniPathway" id="UPA00143"/>
<evidence type="ECO:0000313" key="7">
    <source>
        <dbReference type="EMBL" id="KAF7840117.1"/>
    </source>
</evidence>
<dbReference type="SMART" id="SM00504">
    <property type="entry name" value="Ubox"/>
    <property type="match status" value="1"/>
</dbReference>